<gene>
    <name evidence="2" type="ORF">WOLCODRAFT_109224</name>
</gene>
<reference evidence="2 3" key="1">
    <citation type="journal article" date="2012" name="Science">
        <title>The Paleozoic origin of enzymatic lignin decomposition reconstructed from 31 fungal genomes.</title>
        <authorList>
            <person name="Floudas D."/>
            <person name="Binder M."/>
            <person name="Riley R."/>
            <person name="Barry K."/>
            <person name="Blanchette R.A."/>
            <person name="Henrissat B."/>
            <person name="Martinez A.T."/>
            <person name="Otillar R."/>
            <person name="Spatafora J.W."/>
            <person name="Yadav J.S."/>
            <person name="Aerts A."/>
            <person name="Benoit I."/>
            <person name="Boyd A."/>
            <person name="Carlson A."/>
            <person name="Copeland A."/>
            <person name="Coutinho P.M."/>
            <person name="de Vries R.P."/>
            <person name="Ferreira P."/>
            <person name="Findley K."/>
            <person name="Foster B."/>
            <person name="Gaskell J."/>
            <person name="Glotzer D."/>
            <person name="Gorecki P."/>
            <person name="Heitman J."/>
            <person name="Hesse C."/>
            <person name="Hori C."/>
            <person name="Igarashi K."/>
            <person name="Jurgens J.A."/>
            <person name="Kallen N."/>
            <person name="Kersten P."/>
            <person name="Kohler A."/>
            <person name="Kuees U."/>
            <person name="Kumar T.K.A."/>
            <person name="Kuo A."/>
            <person name="LaButti K."/>
            <person name="Larrondo L.F."/>
            <person name="Lindquist E."/>
            <person name="Ling A."/>
            <person name="Lombard V."/>
            <person name="Lucas S."/>
            <person name="Lundell T."/>
            <person name="Martin R."/>
            <person name="McLaughlin D.J."/>
            <person name="Morgenstern I."/>
            <person name="Morin E."/>
            <person name="Murat C."/>
            <person name="Nagy L.G."/>
            <person name="Nolan M."/>
            <person name="Ohm R.A."/>
            <person name="Patyshakuliyeva A."/>
            <person name="Rokas A."/>
            <person name="Ruiz-Duenas F.J."/>
            <person name="Sabat G."/>
            <person name="Salamov A."/>
            <person name="Samejima M."/>
            <person name="Schmutz J."/>
            <person name="Slot J.C."/>
            <person name="St John F."/>
            <person name="Stenlid J."/>
            <person name="Sun H."/>
            <person name="Sun S."/>
            <person name="Syed K."/>
            <person name="Tsang A."/>
            <person name="Wiebenga A."/>
            <person name="Young D."/>
            <person name="Pisabarro A."/>
            <person name="Eastwood D.C."/>
            <person name="Martin F."/>
            <person name="Cullen D."/>
            <person name="Grigoriev I.V."/>
            <person name="Hibbett D.S."/>
        </authorList>
    </citation>
    <scope>NUCLEOTIDE SEQUENCE [LARGE SCALE GENOMIC DNA]</scope>
    <source>
        <strain evidence="2 3">MD-104</strain>
    </source>
</reference>
<evidence type="ECO:0000259" key="1">
    <source>
        <dbReference type="Pfam" id="PF12937"/>
    </source>
</evidence>
<feature type="domain" description="F-box" evidence="1">
    <location>
        <begin position="4"/>
        <end position="48"/>
    </location>
</feature>
<sequence>MVQFLDLPLELLPLVVQHVVRPSHLARICLVNKSWYEFTVPLLYQRVFVYAWHREGKFRVVKLFHTLAECPHLAQHVHHLEIRDFPKALPSSDYEEVLDVCLRGLGNCIHLRTCTWTRHGSLTDKVLHALCLCVDLQELEINGSHHGYYNPSMLPRLAKLRRLSLIMPSSEVIETLPRWVKITGGTLRHLTLLCKSSPLVHDGVLECIAPSLINLQQLYLVGCPKATHQGVLAILAASSCGLQALGMEGLSSTFNMTLFSKECTRLGTLNRLRSITLTVDAHHSPSWEADVLSLLAPAPLERFHISTVGGDVGPALSEDFCAAIVKAHGKRLRRFSVHRMRMSLASVDIICAQCPRLEQLFVVIQQQALEHLGPILAKAYALREVHVNRPLDLGSEDVPVLAREQILAIVKRCGPNLRQFGYNTRVFQIERDIRDEDGTLRIDRRLAPYENPEVPEQFVVVRT</sequence>
<dbReference type="Proteomes" id="UP000218811">
    <property type="component" value="Unassembled WGS sequence"/>
</dbReference>
<dbReference type="InterPro" id="IPR032675">
    <property type="entry name" value="LRR_dom_sf"/>
</dbReference>
<proteinExistence type="predicted"/>
<dbReference type="AlphaFoldDB" id="A0A2H3JLF5"/>
<dbReference type="Pfam" id="PF12937">
    <property type="entry name" value="F-box-like"/>
    <property type="match status" value="1"/>
</dbReference>
<accession>A0A2H3JLF5</accession>
<dbReference type="Gene3D" id="3.80.10.10">
    <property type="entry name" value="Ribonuclease Inhibitor"/>
    <property type="match status" value="1"/>
</dbReference>
<protein>
    <recommendedName>
        <fullName evidence="1">F-box domain-containing protein</fullName>
    </recommendedName>
</protein>
<dbReference type="OMA" id="CTNLRSC"/>
<dbReference type="STRING" id="742152.A0A2H3JLF5"/>
<evidence type="ECO:0000313" key="2">
    <source>
        <dbReference type="EMBL" id="PCH36837.1"/>
    </source>
</evidence>
<name>A0A2H3JLF5_WOLCO</name>
<dbReference type="SUPFAM" id="SSF52047">
    <property type="entry name" value="RNI-like"/>
    <property type="match status" value="1"/>
</dbReference>
<keyword evidence="3" id="KW-1185">Reference proteome</keyword>
<dbReference type="InterPro" id="IPR001810">
    <property type="entry name" value="F-box_dom"/>
</dbReference>
<dbReference type="EMBL" id="KB467898">
    <property type="protein sequence ID" value="PCH36837.1"/>
    <property type="molecule type" value="Genomic_DNA"/>
</dbReference>
<organism evidence="2 3">
    <name type="scientific">Wolfiporia cocos (strain MD-104)</name>
    <name type="common">Brown rot fungus</name>
    <dbReference type="NCBI Taxonomy" id="742152"/>
    <lineage>
        <taxon>Eukaryota</taxon>
        <taxon>Fungi</taxon>
        <taxon>Dikarya</taxon>
        <taxon>Basidiomycota</taxon>
        <taxon>Agaricomycotina</taxon>
        <taxon>Agaricomycetes</taxon>
        <taxon>Polyporales</taxon>
        <taxon>Phaeolaceae</taxon>
        <taxon>Wolfiporia</taxon>
    </lineage>
</organism>
<dbReference type="OrthoDB" id="2585512at2759"/>
<evidence type="ECO:0000313" key="3">
    <source>
        <dbReference type="Proteomes" id="UP000218811"/>
    </source>
</evidence>